<organism evidence="1">
    <name type="scientific">Anguilla anguilla</name>
    <name type="common">European freshwater eel</name>
    <name type="synonym">Muraena anguilla</name>
    <dbReference type="NCBI Taxonomy" id="7936"/>
    <lineage>
        <taxon>Eukaryota</taxon>
        <taxon>Metazoa</taxon>
        <taxon>Chordata</taxon>
        <taxon>Craniata</taxon>
        <taxon>Vertebrata</taxon>
        <taxon>Euteleostomi</taxon>
        <taxon>Actinopterygii</taxon>
        <taxon>Neopterygii</taxon>
        <taxon>Teleostei</taxon>
        <taxon>Anguilliformes</taxon>
        <taxon>Anguillidae</taxon>
        <taxon>Anguilla</taxon>
    </lineage>
</organism>
<dbReference type="AlphaFoldDB" id="A0A0E9SEU5"/>
<sequence>MSCLVSYCQCDWFMHQTAC</sequence>
<reference evidence="1" key="1">
    <citation type="submission" date="2014-11" db="EMBL/GenBank/DDBJ databases">
        <authorList>
            <person name="Amaro Gonzalez C."/>
        </authorList>
    </citation>
    <scope>NUCLEOTIDE SEQUENCE</scope>
</reference>
<evidence type="ECO:0000313" key="1">
    <source>
        <dbReference type="EMBL" id="JAH39752.1"/>
    </source>
</evidence>
<accession>A0A0E9SEU5</accession>
<reference evidence="1" key="2">
    <citation type="journal article" date="2015" name="Fish Shellfish Immunol.">
        <title>Early steps in the European eel (Anguilla anguilla)-Vibrio vulnificus interaction in the gills: Role of the RtxA13 toxin.</title>
        <authorList>
            <person name="Callol A."/>
            <person name="Pajuelo D."/>
            <person name="Ebbesson L."/>
            <person name="Teles M."/>
            <person name="MacKenzie S."/>
            <person name="Amaro C."/>
        </authorList>
    </citation>
    <scope>NUCLEOTIDE SEQUENCE</scope>
</reference>
<protein>
    <submittedName>
        <fullName evidence="1">Uncharacterized protein</fullName>
    </submittedName>
</protein>
<proteinExistence type="predicted"/>
<name>A0A0E9SEU5_ANGAN</name>
<dbReference type="EMBL" id="GBXM01068825">
    <property type="protein sequence ID" value="JAH39752.1"/>
    <property type="molecule type" value="Transcribed_RNA"/>
</dbReference>